<name>A0A7C9BNZ2_9BACT</name>
<protein>
    <submittedName>
        <fullName evidence="1">Uncharacterized protein</fullName>
    </submittedName>
</protein>
<dbReference type="Proteomes" id="UP000479293">
    <property type="component" value="Unassembled WGS sequence"/>
</dbReference>
<comment type="caution">
    <text evidence="1">The sequence shown here is derived from an EMBL/GenBank/DDBJ whole genome shotgun (WGS) entry which is preliminary data.</text>
</comment>
<sequence>MKNLTAAAALASQVDKKTVANVGKVLVAIALYLLLRSSARKRLAQNEYDKVVAGNGERSTPPI</sequence>
<proteinExistence type="predicted"/>
<keyword evidence="2" id="KW-1185">Reference proteome</keyword>
<evidence type="ECO:0000313" key="2">
    <source>
        <dbReference type="Proteomes" id="UP000479293"/>
    </source>
</evidence>
<organism evidence="1 2">
    <name type="scientific">Salmonirosea aquatica</name>
    <dbReference type="NCBI Taxonomy" id="2654236"/>
    <lineage>
        <taxon>Bacteria</taxon>
        <taxon>Pseudomonadati</taxon>
        <taxon>Bacteroidota</taxon>
        <taxon>Cytophagia</taxon>
        <taxon>Cytophagales</taxon>
        <taxon>Spirosomataceae</taxon>
        <taxon>Salmonirosea</taxon>
    </lineage>
</organism>
<accession>A0A7C9BNZ2</accession>
<evidence type="ECO:0000313" key="1">
    <source>
        <dbReference type="EMBL" id="MPR37155.1"/>
    </source>
</evidence>
<dbReference type="AlphaFoldDB" id="A0A7C9BNZ2"/>
<dbReference type="EMBL" id="WHLY01000002">
    <property type="protein sequence ID" value="MPR37155.1"/>
    <property type="molecule type" value="Genomic_DNA"/>
</dbReference>
<reference evidence="1 2" key="1">
    <citation type="submission" date="2019-10" db="EMBL/GenBank/DDBJ databases">
        <title>Draft Genome Sequence of Cytophagaceae sp. SJW1-29.</title>
        <authorList>
            <person name="Choi A."/>
        </authorList>
    </citation>
    <scope>NUCLEOTIDE SEQUENCE [LARGE SCALE GENOMIC DNA]</scope>
    <source>
        <strain evidence="1 2">SJW1-29</strain>
    </source>
</reference>
<gene>
    <name evidence="1" type="ORF">GBK04_28425</name>
</gene>
<dbReference type="RefSeq" id="WP_152765699.1">
    <property type="nucleotide sequence ID" value="NZ_WHLY01000002.1"/>
</dbReference>